<evidence type="ECO:0000313" key="2">
    <source>
        <dbReference type="Proteomes" id="UP000886674"/>
    </source>
</evidence>
<comment type="caution">
    <text evidence="1">The sequence shown here is derived from an EMBL/GenBank/DDBJ whole genome shotgun (WGS) entry which is preliminary data.</text>
</comment>
<name>A0A9E4NPE5_9GAMM</name>
<reference evidence="1" key="1">
    <citation type="journal article" date="2021" name="Proc. Natl. Acad. Sci. U.S.A.">
        <title>Global biogeography of chemosynthetic symbionts reveals both localized and globally distributed symbiont groups. .</title>
        <authorList>
            <person name="Osvatic J.T."/>
            <person name="Wilkins L.G.E."/>
            <person name="Leibrecht L."/>
            <person name="Leray M."/>
            <person name="Zauner S."/>
            <person name="Polzin J."/>
            <person name="Camacho Y."/>
            <person name="Gros O."/>
            <person name="van Gils J.A."/>
            <person name="Eisen J.A."/>
            <person name="Petersen J.M."/>
            <person name="Yuen B."/>
        </authorList>
    </citation>
    <scope>NUCLEOTIDE SEQUENCE</scope>
    <source>
        <strain evidence="1">MAGclacostrist055</strain>
    </source>
</reference>
<evidence type="ECO:0000313" key="1">
    <source>
        <dbReference type="EMBL" id="MCG7980285.1"/>
    </source>
</evidence>
<protein>
    <submittedName>
        <fullName evidence="1">Uncharacterized protein</fullName>
    </submittedName>
</protein>
<gene>
    <name evidence="1" type="ORF">JAY77_19325</name>
</gene>
<dbReference type="Proteomes" id="UP000886674">
    <property type="component" value="Unassembled WGS sequence"/>
</dbReference>
<dbReference type="EMBL" id="JAEPCR010000119">
    <property type="protein sequence ID" value="MCG7980285.1"/>
    <property type="molecule type" value="Genomic_DNA"/>
</dbReference>
<sequence length="157" mass="18251">MSRKSRIGRVAKQQAITEPQQLTDRELRILGIAERKHFSEEEPHINLKYFDPSYECFSTWNQQELSAFSNLLRKLAESDWTSINNSGGKRGKKSGFGYTLHKSTVKLPCSNPRLSKLSPEINFSELRVTKKARIHGFRIKEAFFLVWLDRNHQICPE</sequence>
<accession>A0A9E4NPE5</accession>
<organism evidence="1 2">
    <name type="scientific">Candidatus Thiodiazotropha taylori</name>
    <dbReference type="NCBI Taxonomy" id="2792791"/>
    <lineage>
        <taxon>Bacteria</taxon>
        <taxon>Pseudomonadati</taxon>
        <taxon>Pseudomonadota</taxon>
        <taxon>Gammaproteobacteria</taxon>
        <taxon>Chromatiales</taxon>
        <taxon>Sedimenticolaceae</taxon>
        <taxon>Candidatus Thiodiazotropha</taxon>
    </lineage>
</organism>
<dbReference type="AlphaFoldDB" id="A0A9E4NPE5"/>
<proteinExistence type="predicted"/>